<dbReference type="EMBL" id="JAEPRB010000289">
    <property type="protein sequence ID" value="KAG2217564.1"/>
    <property type="molecule type" value="Genomic_DNA"/>
</dbReference>
<keyword evidence="3" id="KW-1185">Reference proteome</keyword>
<feature type="compositionally biased region" description="Acidic residues" evidence="1">
    <location>
        <begin position="161"/>
        <end position="182"/>
    </location>
</feature>
<sequence>MIPHKRVHSPTDYGSLTTDQARKKYISEQFAEQLNAMSLYNNSNQKQSSPTANFDLSIARQQEQQDRNQDPMSITSETENTKDWTRTNMVQTNVHGNMLPFEQRPGESKLRIPDFLLQPTTSSSSGISDVRDLVKYSPLTWRHATAAEEAEINSNCPTETNDSDDEDNIQYDELDDSAMDID</sequence>
<dbReference type="OrthoDB" id="59470at2759"/>
<feature type="region of interest" description="Disordered" evidence="1">
    <location>
        <begin position="147"/>
        <end position="182"/>
    </location>
</feature>
<protein>
    <submittedName>
        <fullName evidence="2">Uncharacterized protein</fullName>
    </submittedName>
</protein>
<comment type="caution">
    <text evidence="2">The sequence shown here is derived from an EMBL/GenBank/DDBJ whole genome shotgun (WGS) entry which is preliminary data.</text>
</comment>
<proteinExistence type="predicted"/>
<name>A0A8H7RV24_9FUNG</name>
<evidence type="ECO:0000313" key="3">
    <source>
        <dbReference type="Proteomes" id="UP000646827"/>
    </source>
</evidence>
<accession>A0A8H7RV24</accession>
<dbReference type="AlphaFoldDB" id="A0A8H7RV24"/>
<organism evidence="2 3">
    <name type="scientific">Circinella minor</name>
    <dbReference type="NCBI Taxonomy" id="1195481"/>
    <lineage>
        <taxon>Eukaryota</taxon>
        <taxon>Fungi</taxon>
        <taxon>Fungi incertae sedis</taxon>
        <taxon>Mucoromycota</taxon>
        <taxon>Mucoromycotina</taxon>
        <taxon>Mucoromycetes</taxon>
        <taxon>Mucorales</taxon>
        <taxon>Lichtheimiaceae</taxon>
        <taxon>Circinella</taxon>
    </lineage>
</organism>
<gene>
    <name evidence="2" type="ORF">INT45_006731</name>
</gene>
<evidence type="ECO:0000256" key="1">
    <source>
        <dbReference type="SAM" id="MobiDB-lite"/>
    </source>
</evidence>
<dbReference type="Proteomes" id="UP000646827">
    <property type="component" value="Unassembled WGS sequence"/>
</dbReference>
<feature type="region of interest" description="Disordered" evidence="1">
    <location>
        <begin position="61"/>
        <end position="84"/>
    </location>
</feature>
<reference evidence="2 3" key="1">
    <citation type="submission" date="2020-12" db="EMBL/GenBank/DDBJ databases">
        <title>Metabolic potential, ecology and presence of endohyphal bacteria is reflected in genomic diversity of Mucoromycotina.</title>
        <authorList>
            <person name="Muszewska A."/>
            <person name="Okrasinska A."/>
            <person name="Steczkiewicz K."/>
            <person name="Drgas O."/>
            <person name="Orlowska M."/>
            <person name="Perlinska-Lenart U."/>
            <person name="Aleksandrzak-Piekarczyk T."/>
            <person name="Szatraj K."/>
            <person name="Zielenkiewicz U."/>
            <person name="Pilsyk S."/>
            <person name="Malc E."/>
            <person name="Mieczkowski P."/>
            <person name="Kruszewska J.S."/>
            <person name="Biernat P."/>
            <person name="Pawlowska J."/>
        </authorList>
    </citation>
    <scope>NUCLEOTIDE SEQUENCE [LARGE SCALE GENOMIC DNA]</scope>
    <source>
        <strain evidence="2 3">CBS 142.35</strain>
    </source>
</reference>
<evidence type="ECO:0000313" key="2">
    <source>
        <dbReference type="EMBL" id="KAG2217564.1"/>
    </source>
</evidence>